<feature type="domain" description="Aminoacyl-transfer RNA synthetases class-II family profile" evidence="15">
    <location>
        <begin position="191"/>
        <end position="484"/>
    </location>
</feature>
<dbReference type="Proteomes" id="UP001174909">
    <property type="component" value="Unassembled WGS sequence"/>
</dbReference>
<dbReference type="GO" id="GO:0006435">
    <property type="term" value="P:threonyl-tRNA aminoacylation"/>
    <property type="evidence" value="ECO:0007669"/>
    <property type="project" value="InterPro"/>
</dbReference>
<dbReference type="InterPro" id="IPR047246">
    <property type="entry name" value="ThrRS_anticodon"/>
</dbReference>
<evidence type="ECO:0000256" key="7">
    <source>
        <dbReference type="ARBA" id="ARBA00022741"/>
    </source>
</evidence>
<evidence type="ECO:0000256" key="9">
    <source>
        <dbReference type="ARBA" id="ARBA00022840"/>
    </source>
</evidence>
<dbReference type="Pfam" id="PF03129">
    <property type="entry name" value="HGTP_anticodon"/>
    <property type="match status" value="1"/>
</dbReference>
<dbReference type="Gene3D" id="3.30.980.10">
    <property type="entry name" value="Threonyl-trna Synthetase, Chain A, domain 2"/>
    <property type="match status" value="1"/>
</dbReference>
<dbReference type="CDD" id="cd00860">
    <property type="entry name" value="ThrRS_anticodon"/>
    <property type="match status" value="1"/>
</dbReference>
<dbReference type="InterPro" id="IPR012947">
    <property type="entry name" value="tRNA_SAD"/>
</dbReference>
<dbReference type="InterPro" id="IPR004154">
    <property type="entry name" value="Anticodon-bd"/>
</dbReference>
<evidence type="ECO:0000256" key="11">
    <source>
        <dbReference type="ARBA" id="ARBA00022917"/>
    </source>
</evidence>
<evidence type="ECO:0000256" key="6">
    <source>
        <dbReference type="ARBA" id="ARBA00022723"/>
    </source>
</evidence>
<keyword evidence="8" id="KW-0862">Zinc</keyword>
<dbReference type="SUPFAM" id="SSF52954">
    <property type="entry name" value="Class II aaRS ABD-related"/>
    <property type="match status" value="1"/>
</dbReference>
<keyword evidence="10" id="KW-0694">RNA-binding</keyword>
<keyword evidence="6" id="KW-0479">Metal-binding</keyword>
<evidence type="ECO:0000256" key="13">
    <source>
        <dbReference type="ARBA" id="ARBA00031900"/>
    </source>
</evidence>
<dbReference type="HAMAP" id="MF_00184">
    <property type="entry name" value="Thr_tRNA_synth"/>
    <property type="match status" value="1"/>
</dbReference>
<comment type="caution">
    <text evidence="16">The sequence shown here is derived from an EMBL/GenBank/DDBJ whole genome shotgun (WGS) entry which is preliminary data.</text>
</comment>
<keyword evidence="11" id="KW-0648">Protein biosynthesis</keyword>
<sequence length="594" mass="67885">MLDHGTPENAATDPIESLRHRLRHSAAHVMADAVIQLFPEAKVGIGPPTADGFYYDFEVDRPFTPEDLERIEALMLETINTNASFIREELGRDAAQAMFSAQPFKQEIIDDLPDETTLSIYRHGAFTDLCQGPHVDSTGEIAAVKLLHTAGAYWRGDEKRPMLQRIYGTAFESQQELDAHLERLAEAERRDHRTLGRQLNLFTVHEEIGPGLILWHPKGGVMRSLIEDYWRDIHYRKGYSIVYSPHIGRARLWQTSGHLDFYRESMYAPMEIDEQEYFLKPMNCPFHIQIYRSALRSYRELPMRIAELGTVYRYERSGVLHGMMRVRGFTQDDAHIFCLPDQVASEVGDVLDLTFEIMAAFGFDEYDIMLSTRPEKYVGEPDTWDHATESLREALVSRQLSYGIDDGGGAFYGPKIDIKIKDALGRDWQCTTVQFDFNLPERFDLTFQDDQGNRSRPYMVHRAILGSLERFFGVLVEHYAGAFPLWLAPVQAVVIPIADRHIEYAQQVSTELQDAGFRVEVDDRSERMNLKIRQAQLQKTPYMLVVGDRESEAGAAAVRTRDGEDLGALPMSDVLERLESDLEGTPVSKLRSRR</sequence>
<dbReference type="InterPro" id="IPR018163">
    <property type="entry name" value="Thr/Ala-tRNA-synth_IIc_edit"/>
</dbReference>
<evidence type="ECO:0000256" key="2">
    <source>
        <dbReference type="ARBA" id="ARBA00013163"/>
    </source>
</evidence>
<dbReference type="AlphaFoldDB" id="A0AA35TQJ1"/>
<comment type="catalytic activity">
    <reaction evidence="14">
        <text>tRNA(Thr) + L-threonine + ATP = L-threonyl-tRNA(Thr) + AMP + diphosphate + H(+)</text>
        <dbReference type="Rhea" id="RHEA:24624"/>
        <dbReference type="Rhea" id="RHEA-COMP:9670"/>
        <dbReference type="Rhea" id="RHEA-COMP:9704"/>
        <dbReference type="ChEBI" id="CHEBI:15378"/>
        <dbReference type="ChEBI" id="CHEBI:30616"/>
        <dbReference type="ChEBI" id="CHEBI:33019"/>
        <dbReference type="ChEBI" id="CHEBI:57926"/>
        <dbReference type="ChEBI" id="CHEBI:78442"/>
        <dbReference type="ChEBI" id="CHEBI:78534"/>
        <dbReference type="ChEBI" id="CHEBI:456215"/>
        <dbReference type="EC" id="6.1.1.3"/>
    </reaction>
</comment>
<dbReference type="NCBIfam" id="TIGR00418">
    <property type="entry name" value="thrS"/>
    <property type="match status" value="1"/>
</dbReference>
<evidence type="ECO:0000313" key="16">
    <source>
        <dbReference type="EMBL" id="CAI8052603.1"/>
    </source>
</evidence>
<dbReference type="SUPFAM" id="SSF55186">
    <property type="entry name" value="ThrRS/AlaRS common domain"/>
    <property type="match status" value="1"/>
</dbReference>
<keyword evidence="12" id="KW-0030">Aminoacyl-tRNA synthetase</keyword>
<dbReference type="GO" id="GO:0046872">
    <property type="term" value="F:metal ion binding"/>
    <property type="evidence" value="ECO:0007669"/>
    <property type="project" value="UniProtKB-KW"/>
</dbReference>
<gene>
    <name evidence="16" type="ORF">GBAR_LOCUS28764</name>
</gene>
<dbReference type="Gene3D" id="3.30.930.10">
    <property type="entry name" value="Bira Bifunctional Protein, Domain 2"/>
    <property type="match status" value="1"/>
</dbReference>
<keyword evidence="17" id="KW-1185">Reference proteome</keyword>
<dbReference type="PANTHER" id="PTHR11451">
    <property type="entry name" value="THREONINE-TRNA LIGASE"/>
    <property type="match status" value="1"/>
</dbReference>
<accession>A0AA35TQJ1</accession>
<dbReference type="GO" id="GO:0000049">
    <property type="term" value="F:tRNA binding"/>
    <property type="evidence" value="ECO:0007669"/>
    <property type="project" value="UniProtKB-KW"/>
</dbReference>
<dbReference type="InterPro" id="IPR006195">
    <property type="entry name" value="aa-tRNA-synth_II"/>
</dbReference>
<dbReference type="InterPro" id="IPR045864">
    <property type="entry name" value="aa-tRNA-synth_II/BPL/LPL"/>
</dbReference>
<evidence type="ECO:0000256" key="14">
    <source>
        <dbReference type="ARBA" id="ARBA00049515"/>
    </source>
</evidence>
<keyword evidence="5 16" id="KW-0436">Ligase</keyword>
<dbReference type="InterPro" id="IPR002320">
    <property type="entry name" value="Thr-tRNA-ligase_IIa"/>
</dbReference>
<dbReference type="SMART" id="SM00863">
    <property type="entry name" value="tRNA_SAD"/>
    <property type="match status" value="1"/>
</dbReference>
<dbReference type="InterPro" id="IPR036621">
    <property type="entry name" value="Anticodon-bd_dom_sf"/>
</dbReference>
<evidence type="ECO:0000256" key="1">
    <source>
        <dbReference type="ARBA" id="ARBA00008226"/>
    </source>
</evidence>
<dbReference type="Gene3D" id="3.40.50.800">
    <property type="entry name" value="Anticodon-binding domain"/>
    <property type="match status" value="1"/>
</dbReference>
<keyword evidence="9" id="KW-0067">ATP-binding</keyword>
<dbReference type="FunFam" id="3.30.980.10:FF:000005">
    <property type="entry name" value="Threonyl-tRNA synthetase, mitochondrial"/>
    <property type="match status" value="1"/>
</dbReference>
<dbReference type="CDD" id="cd00771">
    <property type="entry name" value="ThrRS_core"/>
    <property type="match status" value="1"/>
</dbReference>
<keyword evidence="7" id="KW-0547">Nucleotide-binding</keyword>
<comment type="similarity">
    <text evidence="1">Belongs to the class-II aminoacyl-tRNA synthetase family.</text>
</comment>
<keyword evidence="4" id="KW-0820">tRNA-binding</keyword>
<dbReference type="FunFam" id="3.40.50.800:FF:000001">
    <property type="entry name" value="Threonine--tRNA ligase"/>
    <property type="match status" value="1"/>
</dbReference>
<evidence type="ECO:0000256" key="12">
    <source>
        <dbReference type="ARBA" id="ARBA00023146"/>
    </source>
</evidence>
<evidence type="ECO:0000256" key="4">
    <source>
        <dbReference type="ARBA" id="ARBA00022555"/>
    </source>
</evidence>
<evidence type="ECO:0000256" key="8">
    <source>
        <dbReference type="ARBA" id="ARBA00022833"/>
    </source>
</evidence>
<organism evidence="16 17">
    <name type="scientific">Geodia barretti</name>
    <name type="common">Barrett's horny sponge</name>
    <dbReference type="NCBI Taxonomy" id="519541"/>
    <lineage>
        <taxon>Eukaryota</taxon>
        <taxon>Metazoa</taxon>
        <taxon>Porifera</taxon>
        <taxon>Demospongiae</taxon>
        <taxon>Heteroscleromorpha</taxon>
        <taxon>Tetractinellida</taxon>
        <taxon>Astrophorina</taxon>
        <taxon>Geodiidae</taxon>
        <taxon>Geodia</taxon>
    </lineage>
</organism>
<dbReference type="SUPFAM" id="SSF55681">
    <property type="entry name" value="Class II aaRS and biotin synthetases"/>
    <property type="match status" value="1"/>
</dbReference>
<evidence type="ECO:0000313" key="17">
    <source>
        <dbReference type="Proteomes" id="UP001174909"/>
    </source>
</evidence>
<dbReference type="Pfam" id="PF00587">
    <property type="entry name" value="tRNA-synt_2b"/>
    <property type="match status" value="1"/>
</dbReference>
<dbReference type="GO" id="GO:0004829">
    <property type="term" value="F:threonine-tRNA ligase activity"/>
    <property type="evidence" value="ECO:0007669"/>
    <property type="project" value="UniProtKB-EC"/>
</dbReference>
<evidence type="ECO:0000256" key="10">
    <source>
        <dbReference type="ARBA" id="ARBA00022884"/>
    </source>
</evidence>
<dbReference type="InterPro" id="IPR002314">
    <property type="entry name" value="aa-tRNA-synt_IIb"/>
</dbReference>
<evidence type="ECO:0000256" key="3">
    <source>
        <dbReference type="ARBA" id="ARBA00022490"/>
    </source>
</evidence>
<dbReference type="EMBL" id="CASHTH010004026">
    <property type="protein sequence ID" value="CAI8052603.1"/>
    <property type="molecule type" value="Genomic_DNA"/>
</dbReference>
<name>A0AA35TQJ1_GEOBA</name>
<evidence type="ECO:0000259" key="15">
    <source>
        <dbReference type="PROSITE" id="PS50862"/>
    </source>
</evidence>
<dbReference type="PANTHER" id="PTHR11451:SF44">
    <property type="entry name" value="THREONINE--TRNA LIGASE, CHLOROPLASTIC_MITOCHONDRIAL 2"/>
    <property type="match status" value="1"/>
</dbReference>
<dbReference type="FunFam" id="3.30.930.10:FF:000002">
    <property type="entry name" value="Threonine--tRNA ligase"/>
    <property type="match status" value="1"/>
</dbReference>
<keyword evidence="3" id="KW-0963">Cytoplasm</keyword>
<evidence type="ECO:0000256" key="5">
    <source>
        <dbReference type="ARBA" id="ARBA00022598"/>
    </source>
</evidence>
<dbReference type="EC" id="6.1.1.3" evidence="2"/>
<protein>
    <recommendedName>
        <fullName evidence="2">threonine--tRNA ligase</fullName>
        <ecNumber evidence="2">6.1.1.3</ecNumber>
    </recommendedName>
    <alternativeName>
        <fullName evidence="13">Threonyl-tRNA synthetase</fullName>
    </alternativeName>
</protein>
<dbReference type="GO" id="GO:0005737">
    <property type="term" value="C:cytoplasm"/>
    <property type="evidence" value="ECO:0007669"/>
    <property type="project" value="InterPro"/>
</dbReference>
<dbReference type="PRINTS" id="PR01047">
    <property type="entry name" value="TRNASYNTHTHR"/>
</dbReference>
<dbReference type="PROSITE" id="PS50862">
    <property type="entry name" value="AA_TRNA_LIGASE_II"/>
    <property type="match status" value="1"/>
</dbReference>
<dbReference type="InterPro" id="IPR033728">
    <property type="entry name" value="ThrRS_core"/>
</dbReference>
<proteinExistence type="inferred from homology"/>
<dbReference type="GO" id="GO:0005524">
    <property type="term" value="F:ATP binding"/>
    <property type="evidence" value="ECO:0007669"/>
    <property type="project" value="UniProtKB-KW"/>
</dbReference>
<dbReference type="Pfam" id="PF07973">
    <property type="entry name" value="tRNA_SAD"/>
    <property type="match status" value="1"/>
</dbReference>
<dbReference type="Gene3D" id="3.30.54.20">
    <property type="match status" value="1"/>
</dbReference>
<reference evidence="16" key="1">
    <citation type="submission" date="2023-03" db="EMBL/GenBank/DDBJ databases">
        <authorList>
            <person name="Steffen K."/>
            <person name="Cardenas P."/>
        </authorList>
    </citation>
    <scope>NUCLEOTIDE SEQUENCE</scope>
</reference>